<keyword evidence="1" id="KW-0472">Membrane</keyword>
<feature type="transmembrane region" description="Helical" evidence="1">
    <location>
        <begin position="14"/>
        <end position="35"/>
    </location>
</feature>
<reference evidence="2 3" key="1">
    <citation type="journal article" date="2019" name="mSystems">
        <title>Life at home and on the roam: Genomic adaptions reflect the dual lifestyle of an intracellular, facultative symbiont.</title>
        <authorList>
            <person name="Burgsdorf I."/>
        </authorList>
    </citation>
    <scope>NUCLEOTIDE SEQUENCE [LARGE SCALE GENOMIC DNA]</scope>
    <source>
        <strain evidence="2">277cV</strain>
    </source>
</reference>
<name>A0A524RMY1_9CHRO</name>
<dbReference type="Proteomes" id="UP000317990">
    <property type="component" value="Unassembled WGS sequence"/>
</dbReference>
<keyword evidence="1" id="KW-0812">Transmembrane</keyword>
<proteinExistence type="predicted"/>
<organism evidence="2 3">
    <name type="scientific">Aphanocapsa feldmannii 277cV</name>
    <dbReference type="NCBI Taxonomy" id="2507553"/>
    <lineage>
        <taxon>Bacteria</taxon>
        <taxon>Bacillati</taxon>
        <taxon>Cyanobacteriota</taxon>
        <taxon>Cyanophyceae</taxon>
        <taxon>Oscillatoriophycideae</taxon>
        <taxon>Chroococcales</taxon>
        <taxon>Microcystaceae</taxon>
        <taxon>Aphanocapsa</taxon>
    </lineage>
</organism>
<dbReference type="AlphaFoldDB" id="A0A524RMY1"/>
<sequence>MGKAEGSGRWAGRLGWALLLTPSLLIVLGILGLWAGPWRIGRLGDSTTLLVCRGEPAALIDQVVADQLNVALQDAGAASEGLQPWTFIEAADVRRLVEASMAEPGRLGQHWLEQDAPWARQTLGPLLGWLNSDSAARVRAQTAELAAGTWKRTIVNACEEAWP</sequence>
<evidence type="ECO:0000313" key="2">
    <source>
        <dbReference type="EMBL" id="TGG92140.1"/>
    </source>
</evidence>
<keyword evidence="1" id="KW-1133">Transmembrane helix</keyword>
<dbReference type="EMBL" id="SRMO01000066">
    <property type="protein sequence ID" value="TGG92140.1"/>
    <property type="molecule type" value="Genomic_DNA"/>
</dbReference>
<evidence type="ECO:0000256" key="1">
    <source>
        <dbReference type="SAM" id="Phobius"/>
    </source>
</evidence>
<comment type="caution">
    <text evidence="2">The sequence shown here is derived from an EMBL/GenBank/DDBJ whole genome shotgun (WGS) entry which is preliminary data.</text>
</comment>
<accession>A0A524RMY1</accession>
<evidence type="ECO:0000313" key="3">
    <source>
        <dbReference type="Proteomes" id="UP000317990"/>
    </source>
</evidence>
<protein>
    <submittedName>
        <fullName evidence="2">Uncharacterized protein</fullName>
    </submittedName>
</protein>
<gene>
    <name evidence="2" type="ORF">ERJ67_06580</name>
</gene>